<keyword evidence="2" id="KW-0012">Acyltransferase</keyword>
<evidence type="ECO:0000256" key="2">
    <source>
        <dbReference type="ARBA" id="ARBA00023315"/>
    </source>
</evidence>
<dbReference type="GO" id="GO:0008080">
    <property type="term" value="F:N-acetyltransferase activity"/>
    <property type="evidence" value="ECO:0007669"/>
    <property type="project" value="TreeGrafter"/>
</dbReference>
<proteinExistence type="predicted"/>
<dbReference type="PANTHER" id="PTHR10545:SF42">
    <property type="entry name" value="ACETYLTRANSFERASE"/>
    <property type="match status" value="1"/>
</dbReference>
<dbReference type="EMBL" id="CABVPX010000009">
    <property type="protein sequence ID" value="VWB58136.1"/>
    <property type="molecule type" value="Genomic_DNA"/>
</dbReference>
<feature type="domain" description="N-acetyltransferase" evidence="3">
    <location>
        <begin position="25"/>
        <end position="175"/>
    </location>
</feature>
<dbReference type="PROSITE" id="PS51186">
    <property type="entry name" value="GNAT"/>
    <property type="match status" value="1"/>
</dbReference>
<evidence type="ECO:0000256" key="1">
    <source>
        <dbReference type="ARBA" id="ARBA00022679"/>
    </source>
</evidence>
<dbReference type="CDD" id="cd04301">
    <property type="entry name" value="NAT_SF"/>
    <property type="match status" value="1"/>
</dbReference>
<protein>
    <submittedName>
        <fullName evidence="4">GNAT family acetyltransferase</fullName>
    </submittedName>
</protein>
<comment type="caution">
    <text evidence="4">The sequence shown here is derived from an EMBL/GenBank/DDBJ whole genome shotgun (WGS) entry which is preliminary data.</text>
</comment>
<dbReference type="InterPro" id="IPR000182">
    <property type="entry name" value="GNAT_dom"/>
</dbReference>
<dbReference type="Gene3D" id="3.40.630.30">
    <property type="match status" value="1"/>
</dbReference>
<name>A0A9Q9UQG8_9BURK</name>
<dbReference type="Pfam" id="PF00583">
    <property type="entry name" value="Acetyltransf_1"/>
    <property type="match status" value="1"/>
</dbReference>
<reference evidence="4 5" key="1">
    <citation type="submission" date="2019-09" db="EMBL/GenBank/DDBJ databases">
        <authorList>
            <person name="Depoorter E."/>
        </authorList>
    </citation>
    <scope>NUCLEOTIDE SEQUENCE [LARGE SCALE GENOMIC DNA]</scope>
    <source>
        <strain evidence="4">LMG 24066</strain>
    </source>
</reference>
<evidence type="ECO:0000313" key="5">
    <source>
        <dbReference type="Proteomes" id="UP000494172"/>
    </source>
</evidence>
<organism evidence="4 5">
    <name type="scientific">Burkholderia arboris</name>
    <dbReference type="NCBI Taxonomy" id="488730"/>
    <lineage>
        <taxon>Bacteria</taxon>
        <taxon>Pseudomonadati</taxon>
        <taxon>Pseudomonadota</taxon>
        <taxon>Betaproteobacteria</taxon>
        <taxon>Burkholderiales</taxon>
        <taxon>Burkholderiaceae</taxon>
        <taxon>Burkholderia</taxon>
        <taxon>Burkholderia cepacia complex</taxon>
    </lineage>
</organism>
<evidence type="ECO:0000259" key="3">
    <source>
        <dbReference type="PROSITE" id="PS51186"/>
    </source>
</evidence>
<dbReference type="InterPro" id="IPR051016">
    <property type="entry name" value="Diverse_Substrate_AcTransf"/>
</dbReference>
<keyword evidence="1" id="KW-0808">Transferase</keyword>
<evidence type="ECO:0000313" key="4">
    <source>
        <dbReference type="EMBL" id="VWB58136.1"/>
    </source>
</evidence>
<dbReference type="InterPro" id="IPR016181">
    <property type="entry name" value="Acyl_CoA_acyltransferase"/>
</dbReference>
<gene>
    <name evidence="4" type="ORF">BAR24066_02679</name>
</gene>
<dbReference type="AlphaFoldDB" id="A0A9Q9UQG8"/>
<dbReference type="Proteomes" id="UP000494172">
    <property type="component" value="Unassembled WGS sequence"/>
</dbReference>
<dbReference type="PANTHER" id="PTHR10545">
    <property type="entry name" value="DIAMINE N-ACETYLTRANSFERASE"/>
    <property type="match status" value="1"/>
</dbReference>
<dbReference type="SUPFAM" id="SSF55729">
    <property type="entry name" value="Acyl-CoA N-acyltransferases (Nat)"/>
    <property type="match status" value="1"/>
</dbReference>
<accession>A0A9Q9UQG8</accession>
<sequence>MPAGWATHPTLIDRLANMNVTDTDLTVRTVREDDYDRWLPLWDGYNRFYGRFDTTALPLSVTQLTWSRFFDGYEPVHALVAERDGRLVGLVHFLYHRSTTHAGPSCYLQDLFTLDSERGKGVGRALIEAVYDAAHRHRAERVYWQTHETNHTARRLYDTVADRTGGVVYRKALPR</sequence>